<dbReference type="AlphaFoldDB" id="A0A4C1TFW5"/>
<evidence type="ECO:0000313" key="2">
    <source>
        <dbReference type="EMBL" id="GBP12307.1"/>
    </source>
</evidence>
<comment type="caution">
    <text evidence="2">The sequence shown here is derived from an EMBL/GenBank/DDBJ whole genome shotgun (WGS) entry which is preliminary data.</text>
</comment>
<dbReference type="InterPro" id="IPR013783">
    <property type="entry name" value="Ig-like_fold"/>
</dbReference>
<sequence>MVITEGYWDDFNIKWLPSNSLGNFSVFYRVLLTTWPLDRKNILSFEVSQPIVRVTEFKAAGQDINVTILPLTAWAQGVPTTIKLTTPSAAPKQPRNLRVFVDQFREPLQQFSNITALENTRGQSLTTFELYSPAVSPTTIFVHWQEPLELKCRFLNYQLYWQVLNSSLTSHKIVDTFEMQLLNLEPAQEYVVWLEVYSKPLKVEFTQKLVANTAYDSVILECQPLSQEPDISPFSIDLTEVTDNITITNLEPKTKYEFFLA</sequence>
<protein>
    <submittedName>
        <fullName evidence="2">Protein sevenless</fullName>
    </submittedName>
</protein>
<dbReference type="Proteomes" id="UP000299102">
    <property type="component" value="Unassembled WGS sequence"/>
</dbReference>
<keyword evidence="3" id="KW-1185">Reference proteome</keyword>
<dbReference type="EMBL" id="BGZK01005058">
    <property type="protein sequence ID" value="GBP12307.1"/>
    <property type="molecule type" value="Genomic_DNA"/>
</dbReference>
<evidence type="ECO:0000313" key="3">
    <source>
        <dbReference type="Proteomes" id="UP000299102"/>
    </source>
</evidence>
<dbReference type="PROSITE" id="PS50853">
    <property type="entry name" value="FN3"/>
    <property type="match status" value="1"/>
</dbReference>
<dbReference type="InterPro" id="IPR003961">
    <property type="entry name" value="FN3_dom"/>
</dbReference>
<dbReference type="STRING" id="151549.A0A4C1TFW5"/>
<dbReference type="CDD" id="cd00063">
    <property type="entry name" value="FN3"/>
    <property type="match status" value="1"/>
</dbReference>
<dbReference type="SUPFAM" id="SSF49265">
    <property type="entry name" value="Fibronectin type III"/>
    <property type="match status" value="1"/>
</dbReference>
<organism evidence="2 3">
    <name type="scientific">Eumeta variegata</name>
    <name type="common">Bagworm moth</name>
    <name type="synonym">Eumeta japonica</name>
    <dbReference type="NCBI Taxonomy" id="151549"/>
    <lineage>
        <taxon>Eukaryota</taxon>
        <taxon>Metazoa</taxon>
        <taxon>Ecdysozoa</taxon>
        <taxon>Arthropoda</taxon>
        <taxon>Hexapoda</taxon>
        <taxon>Insecta</taxon>
        <taxon>Pterygota</taxon>
        <taxon>Neoptera</taxon>
        <taxon>Endopterygota</taxon>
        <taxon>Lepidoptera</taxon>
        <taxon>Glossata</taxon>
        <taxon>Ditrysia</taxon>
        <taxon>Tineoidea</taxon>
        <taxon>Psychidae</taxon>
        <taxon>Oiketicinae</taxon>
        <taxon>Eumeta</taxon>
    </lineage>
</organism>
<proteinExistence type="predicted"/>
<dbReference type="Gene3D" id="2.60.40.10">
    <property type="entry name" value="Immunoglobulins"/>
    <property type="match status" value="1"/>
</dbReference>
<gene>
    <name evidence="2" type="primary">sev</name>
    <name evidence="2" type="ORF">EVAR_72738_1</name>
</gene>
<dbReference type="Pfam" id="PF00041">
    <property type="entry name" value="fn3"/>
    <property type="match status" value="1"/>
</dbReference>
<feature type="domain" description="Fibronectin type-III" evidence="1">
    <location>
        <begin position="126"/>
        <end position="216"/>
    </location>
</feature>
<reference evidence="2 3" key="1">
    <citation type="journal article" date="2019" name="Commun. Biol.">
        <title>The bagworm genome reveals a unique fibroin gene that provides high tensile strength.</title>
        <authorList>
            <person name="Kono N."/>
            <person name="Nakamura H."/>
            <person name="Ohtoshi R."/>
            <person name="Tomita M."/>
            <person name="Numata K."/>
            <person name="Arakawa K."/>
        </authorList>
    </citation>
    <scope>NUCLEOTIDE SEQUENCE [LARGE SCALE GENOMIC DNA]</scope>
</reference>
<name>A0A4C1TFW5_EUMVA</name>
<accession>A0A4C1TFW5</accession>
<evidence type="ECO:0000259" key="1">
    <source>
        <dbReference type="PROSITE" id="PS50853"/>
    </source>
</evidence>
<dbReference type="InterPro" id="IPR036116">
    <property type="entry name" value="FN3_sf"/>
</dbReference>